<evidence type="ECO:0000256" key="3">
    <source>
        <dbReference type="ARBA" id="ARBA00023004"/>
    </source>
</evidence>
<reference evidence="6" key="1">
    <citation type="submission" date="2024-07" db="EMBL/GenBank/DDBJ databases">
        <authorList>
            <person name="Yu S.T."/>
        </authorList>
    </citation>
    <scope>NUCLEOTIDE SEQUENCE</scope>
    <source>
        <strain evidence="6">R08</strain>
    </source>
</reference>
<keyword evidence="4" id="KW-0411">Iron-sulfur</keyword>
<name>A0AB39MMT8_9ACTN</name>
<organism evidence="6">
    <name type="scientific">Streptomyces sp. R08</name>
    <dbReference type="NCBI Taxonomy" id="3238624"/>
    <lineage>
        <taxon>Bacteria</taxon>
        <taxon>Bacillati</taxon>
        <taxon>Actinomycetota</taxon>
        <taxon>Actinomycetes</taxon>
        <taxon>Kitasatosporales</taxon>
        <taxon>Streptomycetaceae</taxon>
        <taxon>Streptomyces</taxon>
    </lineage>
</organism>
<gene>
    <name evidence="6" type="ORF">AB5J58_47780</name>
</gene>
<feature type="domain" description="Rieske" evidence="5">
    <location>
        <begin position="5"/>
        <end position="105"/>
    </location>
</feature>
<dbReference type="GO" id="GO:0051537">
    <property type="term" value="F:2 iron, 2 sulfur cluster binding"/>
    <property type="evidence" value="ECO:0007669"/>
    <property type="project" value="UniProtKB-KW"/>
</dbReference>
<evidence type="ECO:0000259" key="5">
    <source>
        <dbReference type="PROSITE" id="PS51296"/>
    </source>
</evidence>
<dbReference type="PROSITE" id="PS51296">
    <property type="entry name" value="RIESKE"/>
    <property type="match status" value="1"/>
</dbReference>
<dbReference type="Pfam" id="PF00355">
    <property type="entry name" value="Rieske"/>
    <property type="match status" value="1"/>
</dbReference>
<keyword evidence="2" id="KW-0479">Metal-binding</keyword>
<protein>
    <submittedName>
        <fullName evidence="6">Non-heme iron oxygenase ferredoxin subunit</fullName>
    </submittedName>
</protein>
<dbReference type="PANTHER" id="PTHR21496:SF23">
    <property type="entry name" value="3-PHENYLPROPIONATE_CINNAMIC ACID DIOXYGENASE FERREDOXIN SUBUNIT"/>
    <property type="match status" value="1"/>
</dbReference>
<dbReference type="GO" id="GO:0004497">
    <property type="term" value="F:monooxygenase activity"/>
    <property type="evidence" value="ECO:0007669"/>
    <property type="project" value="UniProtKB-ARBA"/>
</dbReference>
<dbReference type="InterPro" id="IPR036922">
    <property type="entry name" value="Rieske_2Fe-2S_sf"/>
</dbReference>
<dbReference type="InterPro" id="IPR017941">
    <property type="entry name" value="Rieske_2Fe-2S"/>
</dbReference>
<keyword evidence="3" id="KW-0408">Iron</keyword>
<evidence type="ECO:0000256" key="1">
    <source>
        <dbReference type="ARBA" id="ARBA00022714"/>
    </source>
</evidence>
<evidence type="ECO:0000313" key="6">
    <source>
        <dbReference type="EMBL" id="XDQ07423.1"/>
    </source>
</evidence>
<dbReference type="AlphaFoldDB" id="A0AB39MMT8"/>
<keyword evidence="1" id="KW-0001">2Fe-2S</keyword>
<dbReference type="PANTHER" id="PTHR21496">
    <property type="entry name" value="FERREDOXIN-RELATED"/>
    <property type="match status" value="1"/>
</dbReference>
<proteinExistence type="predicted"/>
<dbReference type="Gene3D" id="2.102.10.10">
    <property type="entry name" value="Rieske [2Fe-2S] iron-sulphur domain"/>
    <property type="match status" value="1"/>
</dbReference>
<accession>A0AB39MMT8</accession>
<dbReference type="RefSeq" id="WP_369192206.1">
    <property type="nucleotide sequence ID" value="NZ_CP163431.1"/>
</dbReference>
<dbReference type="EMBL" id="CP163431">
    <property type="protein sequence ID" value="XDQ07423.1"/>
    <property type="molecule type" value="Genomic_DNA"/>
</dbReference>
<evidence type="ECO:0000256" key="2">
    <source>
        <dbReference type="ARBA" id="ARBA00022723"/>
    </source>
</evidence>
<dbReference type="GO" id="GO:0046872">
    <property type="term" value="F:metal ion binding"/>
    <property type="evidence" value="ECO:0007669"/>
    <property type="project" value="UniProtKB-KW"/>
</dbReference>
<dbReference type="GO" id="GO:0016705">
    <property type="term" value="F:oxidoreductase activity, acting on paired donors, with incorporation or reduction of molecular oxygen"/>
    <property type="evidence" value="ECO:0007669"/>
    <property type="project" value="UniProtKB-ARBA"/>
</dbReference>
<sequence length="111" mass="11920">MSDGIRVAALDDIPQGEGITIDKAVTGTADNIALLRDTDDTLYALDDTCTHEDASLAEGWVEDGFVECPLHSSRFCLKSGEVQGLPATKDACPHRVEVRDAEVYLFPGVTP</sequence>
<dbReference type="CDD" id="cd03528">
    <property type="entry name" value="Rieske_RO_ferredoxin"/>
    <property type="match status" value="1"/>
</dbReference>
<dbReference type="SUPFAM" id="SSF50022">
    <property type="entry name" value="ISP domain"/>
    <property type="match status" value="1"/>
</dbReference>
<evidence type="ECO:0000256" key="4">
    <source>
        <dbReference type="ARBA" id="ARBA00023014"/>
    </source>
</evidence>